<organism evidence="1 2">
    <name type="scientific">Natronomonas moolapensis (strain DSM 18674 / CECT 7526 / JCM 14361 / 8.8.11)</name>
    <dbReference type="NCBI Taxonomy" id="268739"/>
    <lineage>
        <taxon>Archaea</taxon>
        <taxon>Methanobacteriati</taxon>
        <taxon>Methanobacteriota</taxon>
        <taxon>Stenosarchaea group</taxon>
        <taxon>Halobacteria</taxon>
        <taxon>Halobacteriales</taxon>
        <taxon>Natronomonadaceae</taxon>
        <taxon>Natronomonas</taxon>
    </lineage>
</organism>
<dbReference type="GeneID" id="14651237"/>
<dbReference type="InterPro" id="IPR016064">
    <property type="entry name" value="NAD/diacylglycerol_kinase_sf"/>
</dbReference>
<keyword evidence="1" id="KW-0808">Transferase</keyword>
<dbReference type="RefSeq" id="WP_015409305.1">
    <property type="nucleotide sequence ID" value="NC_020388.1"/>
</dbReference>
<proteinExistence type="predicted"/>
<sequence length="239" mass="24404">MSGQRVGVVGDGRLASAVEAAGGEPIGEPAAFGSVRFVAAAGEDAIVDLARSVPEVPVLTVGDDPGVRAVPFDRLEPAIERALGNDPPTVRHPVVEVAGSVAPVRAMFDVALAAAEPARISEFAVHSDGDRVARFRADGVVASTPAGSAGYNRSAGGPVVASGTGVASVVPIAPFATSIDHWVLPLASVRLSVERDETPVELLVDGRREATVDAGGPVTLSRAGWIETYCLPESVAPFK</sequence>
<name>M1XKU1_NATM8</name>
<dbReference type="eggNOG" id="arCOG01348">
    <property type="taxonomic scope" value="Archaea"/>
</dbReference>
<dbReference type="Proteomes" id="UP000011867">
    <property type="component" value="Chromosome"/>
</dbReference>
<keyword evidence="1" id="KW-0418">Kinase</keyword>
<dbReference type="HOGENOM" id="CLU_008831_2_0_2"/>
<dbReference type="KEGG" id="nmo:Nmlp_2338"/>
<dbReference type="Pfam" id="PF20143">
    <property type="entry name" value="NAD_kinase_C"/>
    <property type="match status" value="1"/>
</dbReference>
<dbReference type="EC" id="2.7.1.23" evidence="1"/>
<dbReference type="EMBL" id="HF582854">
    <property type="protein sequence ID" value="CCQ36506.1"/>
    <property type="molecule type" value="Genomic_DNA"/>
</dbReference>
<gene>
    <name evidence="1" type="primary">nadK2</name>
    <name evidence="1" type="ordered locus">Nmlp_2338</name>
</gene>
<accession>M1XKU1</accession>
<dbReference type="PANTHER" id="PTHR20275:SF0">
    <property type="entry name" value="NAD KINASE"/>
    <property type="match status" value="1"/>
</dbReference>
<dbReference type="STRING" id="268739.Nmlp_2338"/>
<dbReference type="GO" id="GO:0003951">
    <property type="term" value="F:NAD+ kinase activity"/>
    <property type="evidence" value="ECO:0007669"/>
    <property type="project" value="UniProtKB-EC"/>
</dbReference>
<dbReference type="Gene3D" id="2.60.200.30">
    <property type="entry name" value="Probable inorganic polyphosphate/atp-NAD kinase, domain 2"/>
    <property type="match status" value="1"/>
</dbReference>
<evidence type="ECO:0000313" key="1">
    <source>
        <dbReference type="EMBL" id="CCQ36506.1"/>
    </source>
</evidence>
<reference evidence="1 2" key="1">
    <citation type="journal article" date="2013" name="Genome Announc.">
        <title>Genome of the haloarchaeon Natronomonas moolapensis, a neutrophilic member of a previously haloalkaliphilic genus.</title>
        <authorList>
            <person name="Dyall-Smith M.L."/>
            <person name="Pfeiffer F."/>
            <person name="Oberwinkler T."/>
            <person name="Klee K."/>
            <person name="Rampp M."/>
            <person name="Palm P."/>
            <person name="Gross K."/>
            <person name="Schuster S.C."/>
            <person name="Oesterhelt D."/>
        </authorList>
    </citation>
    <scope>NUCLEOTIDE SEQUENCE [LARGE SCALE GENOMIC DNA]</scope>
    <source>
        <strain evidence="2">DSM 18674 / JCM 14361 / 8.8.11</strain>
    </source>
</reference>
<dbReference type="SUPFAM" id="SSF111331">
    <property type="entry name" value="NAD kinase/diacylglycerol kinase-like"/>
    <property type="match status" value="1"/>
</dbReference>
<dbReference type="GO" id="GO:0019674">
    <property type="term" value="P:NAD+ metabolic process"/>
    <property type="evidence" value="ECO:0007669"/>
    <property type="project" value="InterPro"/>
</dbReference>
<dbReference type="GO" id="GO:0006741">
    <property type="term" value="P:NADP+ biosynthetic process"/>
    <property type="evidence" value="ECO:0007669"/>
    <property type="project" value="TreeGrafter"/>
</dbReference>
<evidence type="ECO:0000313" key="2">
    <source>
        <dbReference type="Proteomes" id="UP000011867"/>
    </source>
</evidence>
<dbReference type="InterPro" id="IPR017437">
    <property type="entry name" value="ATP-NAD_kinase_PpnK-typ_C"/>
</dbReference>
<dbReference type="OrthoDB" id="170401at2157"/>
<keyword evidence="2" id="KW-1185">Reference proteome</keyword>
<protein>
    <submittedName>
        <fullName evidence="1">Probable NAD kinase (Polyphosphate/ATP)</fullName>
        <ecNumber evidence="1">2.7.1.23</ecNumber>
    </submittedName>
</protein>
<dbReference type="PANTHER" id="PTHR20275">
    <property type="entry name" value="NAD KINASE"/>
    <property type="match status" value="1"/>
</dbReference>
<dbReference type="AlphaFoldDB" id="M1XKU1"/>